<evidence type="ECO:0000256" key="2">
    <source>
        <dbReference type="SAM" id="MobiDB-lite"/>
    </source>
</evidence>
<gene>
    <name evidence="3" type="ORF">FQA47_012428</name>
</gene>
<dbReference type="EMBL" id="WKFB01001146">
    <property type="protein sequence ID" value="KAF6715193.1"/>
    <property type="molecule type" value="Genomic_DNA"/>
</dbReference>
<proteinExistence type="predicted"/>
<dbReference type="AlphaFoldDB" id="A0A834BTG6"/>
<name>A0A834BTG6_ORYME</name>
<feature type="region of interest" description="Disordered" evidence="2">
    <location>
        <begin position="272"/>
        <end position="298"/>
    </location>
</feature>
<evidence type="ECO:0000313" key="3">
    <source>
        <dbReference type="EMBL" id="KAF6715193.1"/>
    </source>
</evidence>
<feature type="coiled-coil region" evidence="1">
    <location>
        <begin position="1"/>
        <end position="31"/>
    </location>
</feature>
<dbReference type="Proteomes" id="UP000646548">
    <property type="component" value="Unassembled WGS sequence"/>
</dbReference>
<protein>
    <submittedName>
        <fullName evidence="3">Uncharacterized protein</fullName>
    </submittedName>
</protein>
<organism evidence="3 4">
    <name type="scientific">Oryzias melastigma</name>
    <name type="common">Marine medaka</name>
    <dbReference type="NCBI Taxonomy" id="30732"/>
    <lineage>
        <taxon>Eukaryota</taxon>
        <taxon>Metazoa</taxon>
        <taxon>Chordata</taxon>
        <taxon>Craniata</taxon>
        <taxon>Vertebrata</taxon>
        <taxon>Euteleostomi</taxon>
        <taxon>Actinopterygii</taxon>
        <taxon>Neopterygii</taxon>
        <taxon>Teleostei</taxon>
        <taxon>Neoteleostei</taxon>
        <taxon>Acanthomorphata</taxon>
        <taxon>Ovalentaria</taxon>
        <taxon>Atherinomorphae</taxon>
        <taxon>Beloniformes</taxon>
        <taxon>Adrianichthyidae</taxon>
        <taxon>Oryziinae</taxon>
        <taxon>Oryzias</taxon>
    </lineage>
</organism>
<evidence type="ECO:0000256" key="1">
    <source>
        <dbReference type="SAM" id="Coils"/>
    </source>
</evidence>
<sequence>MQEYMDANKCIDELLKQLEEERRNVRSALKVGDKGEQLWAQCGVDWGHFSWRSFLGQICPDNENMAESHLLRDMRDAIAGVLPDLPDEVVKSVEETLKALGATTSDDLKYIKENDLLPVLKPIQARRLVAAWTQNGHSSPVRLLSSPSTSSSPGSSTITSSPSGLQTSLIPDWVERFEIPWERFPEELMQNLERQKRPSARQRREMVRIVVSEMMKLCRNPTKQNTTEIAKRMVTKYPKSFQDVIDGDVIGPGYHSLVKQLQSRVENVKRPDTPKVVKRKAASDHDDDTDEIPAEQKASVQDTYGCVSWEPKYLPLSETVESQLEKKEEMKKLFKKMNYRIDLVKELVKCTYYTQRKDINKGASIQKLCEEWPFLFNEVGMAEHFQELTGVNLIETFLANVDKKGARLLKFLRYVDAQKRKQVLDALLKLQTEKGQSNRCSQEVNEMLLLLLAHFGEKEQLLFRCVEMTSQAEDVEMDDVPPTPFIIVCGSSCFSAETFMLSIDKNIVNDKISSFTSAICLMFGSYFCFNIHYPVELRSTLEFLQRCFFSINPERGTKVESKKKKVLPVNPRVLSLITDIADHEWI</sequence>
<dbReference type="PANTHER" id="PTHR31025">
    <property type="entry name" value="SI:CH211-196P9.1-RELATED"/>
    <property type="match status" value="1"/>
</dbReference>
<keyword evidence="1" id="KW-0175">Coiled coil</keyword>
<reference evidence="3" key="1">
    <citation type="journal article" name="BMC Genomics">
        <title>Long-read sequencing and de novo genome assembly of marine medaka (Oryzias melastigma).</title>
        <authorList>
            <person name="Liang P."/>
            <person name="Saqib H.S.A."/>
            <person name="Ni X."/>
            <person name="Shen Y."/>
        </authorList>
    </citation>
    <scope>NUCLEOTIDE SEQUENCE</scope>
    <source>
        <strain evidence="3">Bigg-433</strain>
    </source>
</reference>
<accession>A0A834BTG6</accession>
<comment type="caution">
    <text evidence="3">The sequence shown here is derived from an EMBL/GenBank/DDBJ whole genome shotgun (WGS) entry which is preliminary data.</text>
</comment>
<feature type="region of interest" description="Disordered" evidence="2">
    <location>
        <begin position="138"/>
        <end position="165"/>
    </location>
</feature>
<dbReference type="PANTHER" id="PTHR31025:SF30">
    <property type="entry name" value="SI:DKEY-15H8.17"/>
    <property type="match status" value="1"/>
</dbReference>
<evidence type="ECO:0000313" key="4">
    <source>
        <dbReference type="Proteomes" id="UP000646548"/>
    </source>
</evidence>